<dbReference type="OrthoDB" id="192832at2759"/>
<evidence type="ECO:0000313" key="2">
    <source>
        <dbReference type="EMBL" id="KIW01899.1"/>
    </source>
</evidence>
<dbReference type="GO" id="GO:0004553">
    <property type="term" value="F:hydrolase activity, hydrolyzing O-glycosyl compounds"/>
    <property type="evidence" value="ECO:0007669"/>
    <property type="project" value="InterPro"/>
</dbReference>
<dbReference type="STRING" id="253628.A0A0D2ART9"/>
<evidence type="ECO:0000313" key="3">
    <source>
        <dbReference type="Proteomes" id="UP000053259"/>
    </source>
</evidence>
<dbReference type="InterPro" id="IPR050546">
    <property type="entry name" value="Glycosyl_Hydrlase_16"/>
</dbReference>
<proteinExistence type="predicted"/>
<dbReference type="InParanoid" id="A0A0D2ART9"/>
<organism evidence="2 3">
    <name type="scientific">Verruconis gallopava</name>
    <dbReference type="NCBI Taxonomy" id="253628"/>
    <lineage>
        <taxon>Eukaryota</taxon>
        <taxon>Fungi</taxon>
        <taxon>Dikarya</taxon>
        <taxon>Ascomycota</taxon>
        <taxon>Pezizomycotina</taxon>
        <taxon>Dothideomycetes</taxon>
        <taxon>Pleosporomycetidae</taxon>
        <taxon>Venturiales</taxon>
        <taxon>Sympoventuriaceae</taxon>
        <taxon>Verruconis</taxon>
    </lineage>
</organism>
<dbReference type="PANTHER" id="PTHR10963:SF24">
    <property type="entry name" value="GLYCOSIDASE C21B10.07-RELATED"/>
    <property type="match status" value="1"/>
</dbReference>
<dbReference type="Gene3D" id="2.60.120.200">
    <property type="match status" value="1"/>
</dbReference>
<dbReference type="Proteomes" id="UP000053259">
    <property type="component" value="Unassembled WGS sequence"/>
</dbReference>
<dbReference type="GO" id="GO:0009251">
    <property type="term" value="P:glucan catabolic process"/>
    <property type="evidence" value="ECO:0007669"/>
    <property type="project" value="TreeGrafter"/>
</dbReference>
<accession>A0A0D2ART9</accession>
<protein>
    <recommendedName>
        <fullName evidence="1">GH16 domain-containing protein</fullName>
    </recommendedName>
</protein>
<dbReference type="PROSITE" id="PS51762">
    <property type="entry name" value="GH16_2"/>
    <property type="match status" value="1"/>
</dbReference>
<feature type="domain" description="GH16" evidence="1">
    <location>
        <begin position="1"/>
        <end position="220"/>
    </location>
</feature>
<reference evidence="2 3" key="1">
    <citation type="submission" date="2015-01" db="EMBL/GenBank/DDBJ databases">
        <title>The Genome Sequence of Ochroconis gallopava CBS43764.</title>
        <authorList>
            <consortium name="The Broad Institute Genomics Platform"/>
            <person name="Cuomo C."/>
            <person name="de Hoog S."/>
            <person name="Gorbushina A."/>
            <person name="Stielow B."/>
            <person name="Teixiera M."/>
            <person name="Abouelleil A."/>
            <person name="Chapman S.B."/>
            <person name="Priest M."/>
            <person name="Young S.K."/>
            <person name="Wortman J."/>
            <person name="Nusbaum C."/>
            <person name="Birren B."/>
        </authorList>
    </citation>
    <scope>NUCLEOTIDE SEQUENCE [LARGE SCALE GENOMIC DNA]</scope>
    <source>
        <strain evidence="2 3">CBS 43764</strain>
    </source>
</reference>
<dbReference type="Pfam" id="PF26113">
    <property type="entry name" value="GH16_XgeA"/>
    <property type="match status" value="2"/>
</dbReference>
<evidence type="ECO:0000259" key="1">
    <source>
        <dbReference type="PROSITE" id="PS51762"/>
    </source>
</evidence>
<dbReference type="InterPro" id="IPR000757">
    <property type="entry name" value="Beta-glucanase-like"/>
</dbReference>
<dbReference type="SUPFAM" id="SSF49899">
    <property type="entry name" value="Concanavalin A-like lectins/glucanases"/>
    <property type="match status" value="1"/>
</dbReference>
<dbReference type="RefSeq" id="XP_016211768.1">
    <property type="nucleotide sequence ID" value="XM_016360429.1"/>
</dbReference>
<dbReference type="GeneID" id="27314715"/>
<keyword evidence="3" id="KW-1185">Reference proteome</keyword>
<dbReference type="AlphaFoldDB" id="A0A0D2ART9"/>
<dbReference type="HOGENOM" id="CLU_016972_1_1_1"/>
<name>A0A0D2ART9_9PEZI</name>
<gene>
    <name evidence="2" type="ORF">PV09_06742</name>
</gene>
<sequence>MYFETEAMNGEFVNYLAKEAAVSSGLVQNKNGQLYLGVDSWSTLDPNGVGRASVRIRSNKYYNSGTLIIGDFAHITSNVCGIWPSFWMVGPQWPTNGEIDILEGVNEATQNQVTIHTTPGCVPYVDSEGQTGAIIANADCGAGGGDVGCGVLNTKSTGWAPGFNQVGGGIYAALWTGSAIKVWQFPRGQIPGDISRGEPWPESWGTPVANWVGCDFSQLMNNMQIVGSIEPRVLPGLTLIEIVNTAFCGNWAGLVWSSGSCASAAATCHAFVAANPQAYSDAYWLINSIKVYQ</sequence>
<dbReference type="EMBL" id="KN847552">
    <property type="protein sequence ID" value="KIW01899.1"/>
    <property type="molecule type" value="Genomic_DNA"/>
</dbReference>
<dbReference type="PANTHER" id="PTHR10963">
    <property type="entry name" value="GLYCOSYL HYDROLASE-RELATED"/>
    <property type="match status" value="1"/>
</dbReference>
<dbReference type="InterPro" id="IPR013320">
    <property type="entry name" value="ConA-like_dom_sf"/>
</dbReference>
<dbReference type="VEuPathDB" id="FungiDB:PV09_06742"/>